<feature type="compositionally biased region" description="Low complexity" evidence="1">
    <location>
        <begin position="233"/>
        <end position="246"/>
    </location>
</feature>
<organism evidence="2 3">
    <name type="scientific">Plakobranchus ocellatus</name>
    <dbReference type="NCBI Taxonomy" id="259542"/>
    <lineage>
        <taxon>Eukaryota</taxon>
        <taxon>Metazoa</taxon>
        <taxon>Spiralia</taxon>
        <taxon>Lophotrochozoa</taxon>
        <taxon>Mollusca</taxon>
        <taxon>Gastropoda</taxon>
        <taxon>Heterobranchia</taxon>
        <taxon>Euthyneura</taxon>
        <taxon>Panpulmonata</taxon>
        <taxon>Sacoglossa</taxon>
        <taxon>Placobranchoidea</taxon>
        <taxon>Plakobranchidae</taxon>
        <taxon>Plakobranchus</taxon>
    </lineage>
</organism>
<dbReference type="Proteomes" id="UP000735302">
    <property type="component" value="Unassembled WGS sequence"/>
</dbReference>
<reference evidence="2 3" key="1">
    <citation type="journal article" date="2021" name="Elife">
        <title>Chloroplast acquisition without the gene transfer in kleptoplastic sea slugs, Plakobranchus ocellatus.</title>
        <authorList>
            <person name="Maeda T."/>
            <person name="Takahashi S."/>
            <person name="Yoshida T."/>
            <person name="Shimamura S."/>
            <person name="Takaki Y."/>
            <person name="Nagai Y."/>
            <person name="Toyoda A."/>
            <person name="Suzuki Y."/>
            <person name="Arimoto A."/>
            <person name="Ishii H."/>
            <person name="Satoh N."/>
            <person name="Nishiyama T."/>
            <person name="Hasebe M."/>
            <person name="Maruyama T."/>
            <person name="Minagawa J."/>
            <person name="Obokata J."/>
            <person name="Shigenobu S."/>
        </authorList>
    </citation>
    <scope>NUCLEOTIDE SEQUENCE [LARGE SCALE GENOMIC DNA]</scope>
</reference>
<keyword evidence="3" id="KW-1185">Reference proteome</keyword>
<feature type="compositionally biased region" description="Low complexity" evidence="1">
    <location>
        <begin position="1"/>
        <end position="17"/>
    </location>
</feature>
<accession>A0AAV4DIN3</accession>
<evidence type="ECO:0000313" key="3">
    <source>
        <dbReference type="Proteomes" id="UP000735302"/>
    </source>
</evidence>
<feature type="compositionally biased region" description="Low complexity" evidence="1">
    <location>
        <begin position="82"/>
        <end position="95"/>
    </location>
</feature>
<evidence type="ECO:0000313" key="2">
    <source>
        <dbReference type="EMBL" id="GFO44049.1"/>
    </source>
</evidence>
<protein>
    <submittedName>
        <fullName evidence="2">Uncharacterized protein</fullName>
    </submittedName>
</protein>
<evidence type="ECO:0000256" key="1">
    <source>
        <dbReference type="SAM" id="MobiDB-lite"/>
    </source>
</evidence>
<feature type="region of interest" description="Disordered" evidence="1">
    <location>
        <begin position="1"/>
        <end position="351"/>
    </location>
</feature>
<feature type="compositionally biased region" description="Polar residues" evidence="1">
    <location>
        <begin position="161"/>
        <end position="174"/>
    </location>
</feature>
<feature type="compositionally biased region" description="Polar residues" evidence="1">
    <location>
        <begin position="211"/>
        <end position="227"/>
    </location>
</feature>
<feature type="compositionally biased region" description="Low complexity" evidence="1">
    <location>
        <begin position="136"/>
        <end position="147"/>
    </location>
</feature>
<comment type="caution">
    <text evidence="2">The sequence shown here is derived from an EMBL/GenBank/DDBJ whole genome shotgun (WGS) entry which is preliminary data.</text>
</comment>
<feature type="compositionally biased region" description="Low complexity" evidence="1">
    <location>
        <begin position="184"/>
        <end position="195"/>
    </location>
</feature>
<sequence>MATSISTSVPRSRSSTIASDNSPVIGYHYKSRADDVPPSDVQIRTKQPSIKIVTDELKETSSPDSSAFLPVPSPVEKWLIAQQQQQQQQQQQLQERQQEQQQKHQQPQNFYLKPRPVSTGGSPALSNRRAELGVPASLSSSTSSLATRGNGLGPPRLYLPGSNSALSTKPSASPSVLRRLVLINSSNRSPRSSSPKFMTNGLPSPGPMRRLNSNPVMRTGSSASSLSAKVRISRQSSRSSNNSRGSGNRRRFTSGSSVKEDARSDCVNGYDDVEQSKKNGTFVHGRETNSCRPNGLRQNFSPPDVESGFGGENGTVGCHTNLAFDDEEADTGSGESGESGSGKKLPPISTL</sequence>
<proteinExistence type="predicted"/>
<gene>
    <name evidence="2" type="ORF">PoB_007055400</name>
</gene>
<feature type="compositionally biased region" description="Polar residues" evidence="1">
    <location>
        <begin position="290"/>
        <end position="301"/>
    </location>
</feature>
<dbReference type="EMBL" id="BLXT01007928">
    <property type="protein sequence ID" value="GFO44049.1"/>
    <property type="molecule type" value="Genomic_DNA"/>
</dbReference>
<dbReference type="AlphaFoldDB" id="A0AAV4DIN3"/>
<name>A0AAV4DIN3_9GAST</name>